<name>A0A830CAP4_9LAMI</name>
<feature type="signal peptide" evidence="1">
    <location>
        <begin position="1"/>
        <end position="16"/>
    </location>
</feature>
<dbReference type="EMBL" id="BMAC01000450">
    <property type="protein sequence ID" value="GFP96680.1"/>
    <property type="molecule type" value="Genomic_DNA"/>
</dbReference>
<evidence type="ECO:0000256" key="1">
    <source>
        <dbReference type="SAM" id="SignalP"/>
    </source>
</evidence>
<comment type="caution">
    <text evidence="2">The sequence shown here is derived from an EMBL/GenBank/DDBJ whole genome shotgun (WGS) entry which is preliminary data.</text>
</comment>
<sequence>MMAVAMHLSLLLETMASLRNQITHTRQSLALAAQTRKVPVLARSLGTETFRPTVSGHCCRLWLISLFP</sequence>
<organism evidence="2 3">
    <name type="scientific">Phtheirospermum japonicum</name>
    <dbReference type="NCBI Taxonomy" id="374723"/>
    <lineage>
        <taxon>Eukaryota</taxon>
        <taxon>Viridiplantae</taxon>
        <taxon>Streptophyta</taxon>
        <taxon>Embryophyta</taxon>
        <taxon>Tracheophyta</taxon>
        <taxon>Spermatophyta</taxon>
        <taxon>Magnoliopsida</taxon>
        <taxon>eudicotyledons</taxon>
        <taxon>Gunneridae</taxon>
        <taxon>Pentapetalae</taxon>
        <taxon>asterids</taxon>
        <taxon>lamiids</taxon>
        <taxon>Lamiales</taxon>
        <taxon>Orobanchaceae</taxon>
        <taxon>Orobanchaceae incertae sedis</taxon>
        <taxon>Phtheirospermum</taxon>
    </lineage>
</organism>
<proteinExistence type="predicted"/>
<evidence type="ECO:0000313" key="3">
    <source>
        <dbReference type="Proteomes" id="UP000653305"/>
    </source>
</evidence>
<feature type="chain" id="PRO_5032652528" evidence="1">
    <location>
        <begin position="17"/>
        <end position="68"/>
    </location>
</feature>
<keyword evidence="3" id="KW-1185">Reference proteome</keyword>
<dbReference type="Proteomes" id="UP000653305">
    <property type="component" value="Unassembled WGS sequence"/>
</dbReference>
<evidence type="ECO:0000313" key="2">
    <source>
        <dbReference type="EMBL" id="GFP96680.1"/>
    </source>
</evidence>
<accession>A0A830CAP4</accession>
<reference evidence="2" key="1">
    <citation type="submission" date="2020-07" db="EMBL/GenBank/DDBJ databases">
        <title>Ethylene signaling mediates host invasion by parasitic plants.</title>
        <authorList>
            <person name="Yoshida S."/>
        </authorList>
    </citation>
    <scope>NUCLEOTIDE SEQUENCE</scope>
    <source>
        <strain evidence="2">Okayama</strain>
    </source>
</reference>
<keyword evidence="1" id="KW-0732">Signal</keyword>
<dbReference type="AlphaFoldDB" id="A0A830CAP4"/>
<protein>
    <submittedName>
        <fullName evidence="2">Oryzain beta chain</fullName>
    </submittedName>
</protein>
<gene>
    <name evidence="2" type="ORF">PHJA_001812100</name>
</gene>